<keyword evidence="3" id="KW-0804">Transcription</keyword>
<evidence type="ECO:0000256" key="2">
    <source>
        <dbReference type="ARBA" id="ARBA00023125"/>
    </source>
</evidence>
<dbReference type="Pfam" id="PF07729">
    <property type="entry name" value="FCD"/>
    <property type="match status" value="1"/>
</dbReference>
<dbReference type="GO" id="GO:0003677">
    <property type="term" value="F:DNA binding"/>
    <property type="evidence" value="ECO:0007669"/>
    <property type="project" value="UniProtKB-KW"/>
</dbReference>
<keyword evidence="1" id="KW-0805">Transcription regulation</keyword>
<name>I7BUM0_PSEPT</name>
<protein>
    <submittedName>
        <fullName evidence="5">GntR-family regulatory protein</fullName>
    </submittedName>
</protein>
<dbReference type="PATRIC" id="fig|1196325.3.peg.2023"/>
<proteinExistence type="predicted"/>
<feature type="domain" description="HTH gntR-type" evidence="4">
    <location>
        <begin position="146"/>
        <end position="217"/>
    </location>
</feature>
<accession>I7BUM0</accession>
<dbReference type="PANTHER" id="PTHR43537:SF24">
    <property type="entry name" value="GLUCONATE OPERON TRANSCRIPTIONAL REPRESSOR"/>
    <property type="match status" value="1"/>
</dbReference>
<keyword evidence="2" id="KW-0238">DNA-binding</keyword>
<evidence type="ECO:0000256" key="1">
    <source>
        <dbReference type="ARBA" id="ARBA00023015"/>
    </source>
</evidence>
<evidence type="ECO:0000259" key="4">
    <source>
        <dbReference type="PROSITE" id="PS50949"/>
    </source>
</evidence>
<dbReference type="CDD" id="cd07377">
    <property type="entry name" value="WHTH_GntR"/>
    <property type="match status" value="1"/>
</dbReference>
<dbReference type="InterPro" id="IPR036390">
    <property type="entry name" value="WH_DNA-bd_sf"/>
</dbReference>
<organism evidence="5 6">
    <name type="scientific">Pseudomonas putida (strain DOT-T1E)</name>
    <dbReference type="NCBI Taxonomy" id="1196325"/>
    <lineage>
        <taxon>Bacteria</taxon>
        <taxon>Pseudomonadati</taxon>
        <taxon>Pseudomonadota</taxon>
        <taxon>Gammaproteobacteria</taxon>
        <taxon>Pseudomonadales</taxon>
        <taxon>Pseudomonadaceae</taxon>
        <taxon>Pseudomonas</taxon>
    </lineage>
</organism>
<dbReference type="EMBL" id="CP003734">
    <property type="protein sequence ID" value="AFO47882.1"/>
    <property type="molecule type" value="Genomic_DNA"/>
</dbReference>
<dbReference type="Proteomes" id="UP000006503">
    <property type="component" value="Chromosome"/>
</dbReference>
<dbReference type="Pfam" id="PF00392">
    <property type="entry name" value="GntR"/>
    <property type="match status" value="2"/>
</dbReference>
<reference evidence="6" key="1">
    <citation type="journal article" date="2013" name="Microb. Biotechnol.">
        <title>Metabolic potential of the organic-solvent tolerant Pseudomonas putida DOT-T1E deduced from its annotated genome.</title>
        <authorList>
            <person name="Udaondo Z."/>
            <person name="Molina L."/>
            <person name="Daniels C."/>
            <person name="Gomez M.J."/>
            <person name="Molina-Henares M.A."/>
            <person name="Matilla M.A."/>
            <person name="Roca A."/>
            <person name="Fernandez M."/>
            <person name="Duque E."/>
            <person name="Segura A."/>
            <person name="Ramos J.L."/>
        </authorList>
    </citation>
    <scope>NUCLEOTIDE SEQUENCE [LARGE SCALE GENOMIC DNA]</scope>
    <source>
        <strain evidence="6">DOT-T1E</strain>
    </source>
</reference>
<dbReference type="SUPFAM" id="SSF48008">
    <property type="entry name" value="GntR ligand-binding domain-like"/>
    <property type="match status" value="1"/>
</dbReference>
<dbReference type="Gene3D" id="1.20.120.530">
    <property type="entry name" value="GntR ligand-binding domain-like"/>
    <property type="match status" value="1"/>
</dbReference>
<dbReference type="InterPro" id="IPR036388">
    <property type="entry name" value="WH-like_DNA-bd_sf"/>
</dbReference>
<dbReference type="SMART" id="SM00895">
    <property type="entry name" value="FCD"/>
    <property type="match status" value="1"/>
</dbReference>
<dbReference type="SMART" id="SM00345">
    <property type="entry name" value="HTH_GNTR"/>
    <property type="match status" value="2"/>
</dbReference>
<dbReference type="HOGENOM" id="CLU_071276_0_0_6"/>
<dbReference type="InterPro" id="IPR000524">
    <property type="entry name" value="Tscrpt_reg_HTH_GntR"/>
</dbReference>
<evidence type="ECO:0000313" key="5">
    <source>
        <dbReference type="EMBL" id="AFO47882.1"/>
    </source>
</evidence>
<dbReference type="InterPro" id="IPR011711">
    <property type="entry name" value="GntR_C"/>
</dbReference>
<dbReference type="SUPFAM" id="SSF46785">
    <property type="entry name" value="Winged helix' DNA-binding domain"/>
    <property type="match status" value="2"/>
</dbReference>
<dbReference type="AlphaFoldDB" id="I7BUM0"/>
<sequence>MGFSVTACPKIVHRSVTGVRSHLASLVRNLPSTLHENPLMSATQPTEDRPASRYETIRNTLRDAILGGQTVPGLVLVEGPLAELFGTSRVPVRQALNLLHEEGLIRRFDGRGFLIDPEGTTETPLRVPLTRKLLGIEPQEDLIDYRPLGERIYDHLAQAVIRFMVFGHYRIDEQSAAEELNVSRNVVREALMRLRDKGLVEKEPYSHWLAGPLTAQAVKHDYELRMLLEPDALRQGVDQMPRSDLEAMLSRIVKAQEAGRLVQRADIEQLEQDLHVTCIAGVSNTRMAAVIRQCQIPMNVGRVLHEALQSSNDEAMLMEHRLIFEALLYGTVESACSCLRDHLSKARERTLQRLKVLSVLPEPDAPSYLERLA</sequence>
<dbReference type="PROSITE" id="PS50949">
    <property type="entry name" value="HTH_GNTR"/>
    <property type="match status" value="2"/>
</dbReference>
<evidence type="ECO:0000256" key="3">
    <source>
        <dbReference type="ARBA" id="ARBA00023163"/>
    </source>
</evidence>
<evidence type="ECO:0000313" key="6">
    <source>
        <dbReference type="Proteomes" id="UP000006503"/>
    </source>
</evidence>
<dbReference type="Gene3D" id="1.10.10.10">
    <property type="entry name" value="Winged helix-like DNA-binding domain superfamily/Winged helix DNA-binding domain"/>
    <property type="match status" value="2"/>
</dbReference>
<dbReference type="InterPro" id="IPR008920">
    <property type="entry name" value="TF_FadR/GntR_C"/>
</dbReference>
<feature type="domain" description="HTH gntR-type" evidence="4">
    <location>
        <begin position="51"/>
        <end position="118"/>
    </location>
</feature>
<dbReference type="GO" id="GO:0003700">
    <property type="term" value="F:DNA-binding transcription factor activity"/>
    <property type="evidence" value="ECO:0007669"/>
    <property type="project" value="InterPro"/>
</dbReference>
<dbReference type="PANTHER" id="PTHR43537">
    <property type="entry name" value="TRANSCRIPTIONAL REGULATOR, GNTR FAMILY"/>
    <property type="match status" value="1"/>
</dbReference>
<dbReference type="KEGG" id="ppx:T1E_2034"/>
<gene>
    <name evidence="5" type="ordered locus">T1E_2034</name>
</gene>